<dbReference type="Gene3D" id="3.40.50.12780">
    <property type="entry name" value="N-terminal domain of ligase-like"/>
    <property type="match status" value="1"/>
</dbReference>
<reference evidence="3" key="1">
    <citation type="submission" date="2020-05" db="EMBL/GenBank/DDBJ databases">
        <authorList>
            <person name="Chiriac C."/>
            <person name="Salcher M."/>
            <person name="Ghai R."/>
            <person name="Kavagutti S V."/>
        </authorList>
    </citation>
    <scope>NUCLEOTIDE SEQUENCE</scope>
</reference>
<feature type="domain" description="AMP-dependent synthetase/ligase" evidence="1">
    <location>
        <begin position="23"/>
        <end position="412"/>
    </location>
</feature>
<dbReference type="PANTHER" id="PTHR43767:SF1">
    <property type="entry name" value="NONRIBOSOMAL PEPTIDE SYNTHASE PES1 (EUROFUNG)-RELATED"/>
    <property type="match status" value="1"/>
</dbReference>
<feature type="domain" description="AMP-binding enzyme C-terminal" evidence="2">
    <location>
        <begin position="466"/>
        <end position="542"/>
    </location>
</feature>
<dbReference type="AlphaFoldDB" id="A0A6J6EZQ7"/>
<dbReference type="InterPro" id="IPR020845">
    <property type="entry name" value="AMP-binding_CS"/>
</dbReference>
<dbReference type="NCBIfam" id="NF005863">
    <property type="entry name" value="PRK07798.1"/>
    <property type="match status" value="1"/>
</dbReference>
<sequence>MRAIAGRSHETGGFDMLTYPNIFEAHADEFPTAVAIAYGDREITWGQYDADASRLASALTANGLARESKVGMFMYNCPEYLITQFASFKQRITPVNVNYRYLDDELLYLLDNADCEAVVFHSSLGDRIARVKDRLPKLRLLIEVADGPSADIDGALAWDEVIARHDPAPRIDRGLDDLYMLYTGGTTGMPKGVMYAMGNFTAGFLGFYTAPMGRPPVESVAEVTGMAKMVHGLGQPVAVPCCPLMHGTGVWLGGLLPHLVAGKVVLLEGRSFDAAELFRAVERHRISTLVIVGDAFARPMVQALRTQADSGRPFDTSSITTIVSTGAMFSAEVKAEMFEHIPGAAVMDILGSSEGGMGQTMATKANVNTTAKFGAMPTTKVINLDTGLEVVPGSGEQGMVGVSGPGIPIGYYKDPEKSARTFREVAGVRYSFPGDMAVVEADGTITLLGRGSNCINTAGEKVFPEEVEEAVKTHPDLADCLVFGVSDEKYGQRVVGVASVAPGRAQPTADAVIAHTKTKLSSYKVPKQLVFVPTVPRAPNGKADYVSAKALFEKGQ</sequence>
<dbReference type="InterPro" id="IPR050237">
    <property type="entry name" value="ATP-dep_AMP-bd_enzyme"/>
</dbReference>
<dbReference type="Gene3D" id="3.30.300.30">
    <property type="match status" value="1"/>
</dbReference>
<dbReference type="SUPFAM" id="SSF56801">
    <property type="entry name" value="Acetyl-CoA synthetase-like"/>
    <property type="match status" value="1"/>
</dbReference>
<proteinExistence type="predicted"/>
<dbReference type="GO" id="GO:0016878">
    <property type="term" value="F:acid-thiol ligase activity"/>
    <property type="evidence" value="ECO:0007669"/>
    <property type="project" value="UniProtKB-ARBA"/>
</dbReference>
<dbReference type="InterPro" id="IPR025110">
    <property type="entry name" value="AMP-bd_C"/>
</dbReference>
<evidence type="ECO:0000259" key="1">
    <source>
        <dbReference type="Pfam" id="PF00501"/>
    </source>
</evidence>
<dbReference type="InterPro" id="IPR045851">
    <property type="entry name" value="AMP-bd_C_sf"/>
</dbReference>
<evidence type="ECO:0000313" key="3">
    <source>
        <dbReference type="EMBL" id="CAB4580915.1"/>
    </source>
</evidence>
<dbReference type="Pfam" id="PF00501">
    <property type="entry name" value="AMP-binding"/>
    <property type="match status" value="1"/>
</dbReference>
<dbReference type="InterPro" id="IPR000873">
    <property type="entry name" value="AMP-dep_synth/lig_dom"/>
</dbReference>
<dbReference type="InterPro" id="IPR042099">
    <property type="entry name" value="ANL_N_sf"/>
</dbReference>
<dbReference type="EMBL" id="CAEZTS010000083">
    <property type="protein sequence ID" value="CAB4580915.1"/>
    <property type="molecule type" value="Genomic_DNA"/>
</dbReference>
<evidence type="ECO:0000259" key="2">
    <source>
        <dbReference type="Pfam" id="PF13193"/>
    </source>
</evidence>
<accession>A0A6J6EZQ7</accession>
<name>A0A6J6EZQ7_9ZZZZ</name>
<organism evidence="3">
    <name type="scientific">freshwater metagenome</name>
    <dbReference type="NCBI Taxonomy" id="449393"/>
    <lineage>
        <taxon>unclassified sequences</taxon>
        <taxon>metagenomes</taxon>
        <taxon>ecological metagenomes</taxon>
    </lineage>
</organism>
<dbReference type="PROSITE" id="PS00455">
    <property type="entry name" value="AMP_BINDING"/>
    <property type="match status" value="1"/>
</dbReference>
<dbReference type="Pfam" id="PF13193">
    <property type="entry name" value="AMP-binding_C"/>
    <property type="match status" value="1"/>
</dbReference>
<dbReference type="PANTHER" id="PTHR43767">
    <property type="entry name" value="LONG-CHAIN-FATTY-ACID--COA LIGASE"/>
    <property type="match status" value="1"/>
</dbReference>
<gene>
    <name evidence="3" type="ORF">UFOPK1722_01031</name>
</gene>
<protein>
    <submittedName>
        <fullName evidence="3">Unannotated protein</fullName>
    </submittedName>
</protein>